<dbReference type="EMBL" id="CP059540">
    <property type="protein sequence ID" value="QMT18902.1"/>
    <property type="molecule type" value="Genomic_DNA"/>
</dbReference>
<name>A0A7D7RYK6_PLAMR</name>
<proteinExistence type="predicted"/>
<gene>
    <name evidence="1" type="ORF">H1Q58_08080</name>
</gene>
<dbReference type="RefSeq" id="WP_182093353.1">
    <property type="nucleotide sequence ID" value="NZ_CP059540.1"/>
</dbReference>
<keyword evidence="2" id="KW-1185">Reference proteome</keyword>
<accession>A0A7D7RYK6</accession>
<dbReference type="Proteomes" id="UP000514716">
    <property type="component" value="Chromosome"/>
</dbReference>
<evidence type="ECO:0000313" key="1">
    <source>
        <dbReference type="EMBL" id="QMT18902.1"/>
    </source>
</evidence>
<sequence>MKKPILLTTLLIVILLISFFYYNHRQNETAAFNYAKEFVVNEYNESTNLSPGGTRYDFGRGNYFVIVQNQQEKKYYLEVKLDDDKNLVSIQDNTGDVIESGQ</sequence>
<dbReference type="KEGG" id="pdec:H1Q58_08080"/>
<protein>
    <recommendedName>
        <fullName evidence="3">PepSY domain-containing protein</fullName>
    </recommendedName>
</protein>
<evidence type="ECO:0008006" key="3">
    <source>
        <dbReference type="Google" id="ProtNLM"/>
    </source>
</evidence>
<dbReference type="AlphaFoldDB" id="A0A7D7RYK6"/>
<organism evidence="1 2">
    <name type="scientific">Planococcus maritimus</name>
    <dbReference type="NCBI Taxonomy" id="192421"/>
    <lineage>
        <taxon>Bacteria</taxon>
        <taxon>Bacillati</taxon>
        <taxon>Bacillota</taxon>
        <taxon>Bacilli</taxon>
        <taxon>Bacillales</taxon>
        <taxon>Caryophanaceae</taxon>
        <taxon>Planococcus</taxon>
    </lineage>
</organism>
<reference evidence="1 2" key="1">
    <citation type="submission" date="2020-07" db="EMBL/GenBank/DDBJ databases">
        <title>Screening of a cold-adapted Planococcus bacterium producing protease in traditional shrimp paste and protease identification by genome sequencing.</title>
        <authorList>
            <person name="Gao R."/>
            <person name="Leng W."/>
            <person name="Chu Q."/>
            <person name="Wu X."/>
            <person name="Liu H."/>
            <person name="Li X."/>
        </authorList>
    </citation>
    <scope>NUCLEOTIDE SEQUENCE [LARGE SCALE GENOMIC DNA]</scope>
    <source>
        <strain evidence="1 2">XJ11</strain>
    </source>
</reference>
<evidence type="ECO:0000313" key="2">
    <source>
        <dbReference type="Proteomes" id="UP000514716"/>
    </source>
</evidence>